<dbReference type="AlphaFoldDB" id="A0A1X1EKL6"/>
<dbReference type="PANTHER" id="PTHR30158">
    <property type="entry name" value="ACRA/E-RELATED COMPONENT OF DRUG EFFLUX TRANSPORTER"/>
    <property type="match status" value="1"/>
</dbReference>
<keyword evidence="3" id="KW-0175">Coiled coil</keyword>
<dbReference type="STRING" id="55209.HA50_22260"/>
<dbReference type="Gene3D" id="2.40.30.170">
    <property type="match status" value="1"/>
</dbReference>
<dbReference type="PANTHER" id="PTHR30158:SF3">
    <property type="entry name" value="MULTIDRUG EFFLUX PUMP SUBUNIT ACRA-RELATED"/>
    <property type="match status" value="1"/>
</dbReference>
<evidence type="ECO:0000259" key="5">
    <source>
        <dbReference type="Pfam" id="PF25876"/>
    </source>
</evidence>
<evidence type="ECO:0000256" key="2">
    <source>
        <dbReference type="ARBA" id="ARBA00009477"/>
    </source>
</evidence>
<feature type="domain" description="Multidrug resistance protein MdtA-like beta-barrel" evidence="7">
    <location>
        <begin position="208"/>
        <end position="288"/>
    </location>
</feature>
<evidence type="ECO:0000313" key="10">
    <source>
        <dbReference type="Proteomes" id="UP000193749"/>
    </source>
</evidence>
<comment type="subcellular location">
    <subcellularLocation>
        <location evidence="1">Cell inner membrane</location>
        <topology evidence="1">Lipid-anchor</topology>
    </subcellularLocation>
</comment>
<feature type="domain" description="Multidrug resistance protein MdtA-like alpha-helical hairpin" evidence="5">
    <location>
        <begin position="102"/>
        <end position="170"/>
    </location>
</feature>
<feature type="domain" description="YknX-like C-terminal permuted SH3-like" evidence="8">
    <location>
        <begin position="296"/>
        <end position="363"/>
    </location>
</feature>
<evidence type="ECO:0000313" key="9">
    <source>
        <dbReference type="EMBL" id="ORM89372.1"/>
    </source>
</evidence>
<dbReference type="GO" id="GO:0030313">
    <property type="term" value="C:cell envelope"/>
    <property type="evidence" value="ECO:0007669"/>
    <property type="project" value="UniProtKB-SubCell"/>
</dbReference>
<feature type="signal peptide" evidence="4">
    <location>
        <begin position="1"/>
        <end position="17"/>
    </location>
</feature>
<evidence type="ECO:0000259" key="6">
    <source>
        <dbReference type="Pfam" id="PF25917"/>
    </source>
</evidence>
<dbReference type="RefSeq" id="WP_084879082.1">
    <property type="nucleotide sequence ID" value="NZ_JAGGMY010000002.1"/>
</dbReference>
<dbReference type="EMBL" id="MLJI01000002">
    <property type="protein sequence ID" value="ORM89372.1"/>
    <property type="molecule type" value="Genomic_DNA"/>
</dbReference>
<evidence type="ECO:0000259" key="8">
    <source>
        <dbReference type="Pfam" id="PF25989"/>
    </source>
</evidence>
<organism evidence="9 10">
    <name type="scientific">Pantoea cypripedii</name>
    <name type="common">Pectobacterium cypripedii</name>
    <name type="synonym">Erwinia cypripedii</name>
    <dbReference type="NCBI Taxonomy" id="55209"/>
    <lineage>
        <taxon>Bacteria</taxon>
        <taxon>Pseudomonadati</taxon>
        <taxon>Pseudomonadota</taxon>
        <taxon>Gammaproteobacteria</taxon>
        <taxon>Enterobacterales</taxon>
        <taxon>Erwiniaceae</taxon>
        <taxon>Pantoea</taxon>
    </lineage>
</organism>
<dbReference type="Pfam" id="PF25944">
    <property type="entry name" value="Beta-barrel_RND"/>
    <property type="match status" value="1"/>
</dbReference>
<dbReference type="OrthoDB" id="9800613at2"/>
<dbReference type="Gene3D" id="2.40.420.20">
    <property type="match status" value="1"/>
</dbReference>
<dbReference type="InterPro" id="IPR058626">
    <property type="entry name" value="MdtA-like_b-barrel"/>
</dbReference>
<dbReference type="Gene3D" id="2.40.50.100">
    <property type="match status" value="1"/>
</dbReference>
<dbReference type="InterPro" id="IPR058625">
    <property type="entry name" value="MdtA-like_BSH"/>
</dbReference>
<gene>
    <name evidence="9" type="ORF">HA50_22260</name>
</gene>
<dbReference type="PROSITE" id="PS51257">
    <property type="entry name" value="PROKAR_LIPOPROTEIN"/>
    <property type="match status" value="1"/>
</dbReference>
<name>A0A1X1EKL6_PANCY</name>
<dbReference type="InterPro" id="IPR058637">
    <property type="entry name" value="YknX-like_C"/>
</dbReference>
<evidence type="ECO:0000259" key="7">
    <source>
        <dbReference type="Pfam" id="PF25944"/>
    </source>
</evidence>
<dbReference type="InterPro" id="IPR058624">
    <property type="entry name" value="MdtA-like_HH"/>
</dbReference>
<dbReference type="NCBIfam" id="TIGR01730">
    <property type="entry name" value="RND_mfp"/>
    <property type="match status" value="1"/>
</dbReference>
<accession>A0A1X1EKL6</accession>
<dbReference type="InterPro" id="IPR006143">
    <property type="entry name" value="RND_pump_MFP"/>
</dbReference>
<evidence type="ECO:0000256" key="4">
    <source>
        <dbReference type="SAM" id="SignalP"/>
    </source>
</evidence>
<reference evidence="9 10" key="1">
    <citation type="journal article" date="2017" name="Antonie Van Leeuwenhoek">
        <title>Phylogenomic resolution of the bacterial genus Pantoea and its relationship with Erwinia and Tatumella.</title>
        <authorList>
            <person name="Palmer M."/>
            <person name="Steenkamp E.T."/>
            <person name="Coetzee M.P."/>
            <person name="Chan W.Y."/>
            <person name="van Zyl E."/>
            <person name="De Maayer P."/>
            <person name="Coutinho T.A."/>
            <person name="Blom J."/>
            <person name="Smits T.H."/>
            <person name="Duffy B."/>
            <person name="Venter S.N."/>
        </authorList>
    </citation>
    <scope>NUCLEOTIDE SEQUENCE [LARGE SCALE GENOMIC DNA]</scope>
    <source>
        <strain evidence="9 10">LMG 2657</strain>
    </source>
</reference>
<feature type="chain" id="PRO_5012800897" evidence="4">
    <location>
        <begin position="18"/>
        <end position="371"/>
    </location>
</feature>
<dbReference type="GO" id="GO:0005886">
    <property type="term" value="C:plasma membrane"/>
    <property type="evidence" value="ECO:0007669"/>
    <property type="project" value="TreeGrafter"/>
</dbReference>
<evidence type="ECO:0000256" key="3">
    <source>
        <dbReference type="SAM" id="Coils"/>
    </source>
</evidence>
<dbReference type="Gene3D" id="1.10.287.470">
    <property type="entry name" value="Helix hairpin bin"/>
    <property type="match status" value="1"/>
</dbReference>
<dbReference type="Pfam" id="PF25989">
    <property type="entry name" value="YknX_C"/>
    <property type="match status" value="1"/>
</dbReference>
<feature type="domain" description="Multidrug resistance protein MdtA-like barrel-sandwich hybrid" evidence="6">
    <location>
        <begin position="61"/>
        <end position="203"/>
    </location>
</feature>
<protein>
    <submittedName>
        <fullName evidence="9">Efflux transporter periplasmic adaptor subunit</fullName>
    </submittedName>
</protein>
<keyword evidence="4" id="KW-0732">Signal</keyword>
<feature type="coiled-coil region" evidence="3">
    <location>
        <begin position="101"/>
        <end position="128"/>
    </location>
</feature>
<dbReference type="Pfam" id="PF25917">
    <property type="entry name" value="BSH_RND"/>
    <property type="match status" value="1"/>
</dbReference>
<dbReference type="SUPFAM" id="SSF111369">
    <property type="entry name" value="HlyD-like secretion proteins"/>
    <property type="match status" value="1"/>
</dbReference>
<sequence>MKTKGLALIVAAAILTAAGCKQEETASGAPPQPVQVAVTTLQPSEVSLVRTWPGRISAIKTAQIRPQVGGIVVSRLFSQGSDVKTGQPLFQIDPAPFEADVQMANAALVKAEATYRQLRSRAERLKLLQKTGAVSHQDYDDASANSAGAAADVAQARATLERRKLELAYSTVRAPIDGRIDQEFVTEGALVSASDTQAMATIQQTRSVYIDARLPAAELRGLLAHNQRESQVTVSLFDENNHPYNVRPRLLFSGINVNNETGDVVLRAEAENPQGELMPGMFVRVKISRLLDNNGIAIPEKAIQHAQDNTYVWLETAENKAERKQIEIGDQFNDKRIVLNGLKAGDKLIIEGKEKLQDGIPVESLSDKNGA</sequence>
<evidence type="ECO:0000256" key="1">
    <source>
        <dbReference type="ARBA" id="ARBA00004519"/>
    </source>
</evidence>
<keyword evidence="10" id="KW-1185">Reference proteome</keyword>
<dbReference type="GO" id="GO:0046677">
    <property type="term" value="P:response to antibiotic"/>
    <property type="evidence" value="ECO:0007669"/>
    <property type="project" value="TreeGrafter"/>
</dbReference>
<dbReference type="GO" id="GO:0022857">
    <property type="term" value="F:transmembrane transporter activity"/>
    <property type="evidence" value="ECO:0007669"/>
    <property type="project" value="InterPro"/>
</dbReference>
<comment type="caution">
    <text evidence="9">The sequence shown here is derived from an EMBL/GenBank/DDBJ whole genome shotgun (WGS) entry which is preliminary data.</text>
</comment>
<comment type="similarity">
    <text evidence="2">Belongs to the membrane fusion protein (MFP) (TC 8.A.1) family.</text>
</comment>
<dbReference type="Pfam" id="PF25876">
    <property type="entry name" value="HH_MFP_RND"/>
    <property type="match status" value="1"/>
</dbReference>
<proteinExistence type="inferred from homology"/>
<dbReference type="Proteomes" id="UP000193749">
    <property type="component" value="Unassembled WGS sequence"/>
</dbReference>